<evidence type="ECO:0008006" key="4">
    <source>
        <dbReference type="Google" id="ProtNLM"/>
    </source>
</evidence>
<keyword evidence="1" id="KW-0472">Membrane</keyword>
<dbReference type="EMBL" id="AONC01000003">
    <property type="protein sequence ID" value="EXJ16925.1"/>
    <property type="molecule type" value="Genomic_DNA"/>
</dbReference>
<comment type="caution">
    <text evidence="2">The sequence shown here is derived from an EMBL/GenBank/DDBJ whole genome shotgun (WGS) entry which is preliminary data.</text>
</comment>
<organism evidence="2 3">
    <name type="scientific">Imhoffiella purpurea</name>
    <dbReference type="NCBI Taxonomy" id="1249627"/>
    <lineage>
        <taxon>Bacteria</taxon>
        <taxon>Pseudomonadati</taxon>
        <taxon>Pseudomonadota</taxon>
        <taxon>Gammaproteobacteria</taxon>
        <taxon>Chromatiales</taxon>
        <taxon>Chromatiaceae</taxon>
        <taxon>Imhoffiella</taxon>
    </lineage>
</organism>
<keyword evidence="3" id="KW-1185">Reference proteome</keyword>
<dbReference type="STRING" id="1249627.D779_1748"/>
<evidence type="ECO:0000313" key="2">
    <source>
        <dbReference type="EMBL" id="EXJ16925.1"/>
    </source>
</evidence>
<reference evidence="2 3" key="1">
    <citation type="submission" date="2012-11" db="EMBL/GenBank/DDBJ databases">
        <title>Genome assembly of Thiorhodococcus sp. AK35.</title>
        <authorList>
            <person name="Nupur N."/>
            <person name="Khatri I."/>
            <person name="Subramanian S."/>
            <person name="Pinnaka A."/>
        </authorList>
    </citation>
    <scope>NUCLEOTIDE SEQUENCE [LARGE SCALE GENOMIC DNA]</scope>
    <source>
        <strain evidence="2 3">AK35</strain>
    </source>
</reference>
<dbReference type="Proteomes" id="UP000019460">
    <property type="component" value="Unassembled WGS sequence"/>
</dbReference>
<name>W9W2X9_9GAMM</name>
<accession>W9W2X9</accession>
<feature type="transmembrane region" description="Helical" evidence="1">
    <location>
        <begin position="268"/>
        <end position="286"/>
    </location>
</feature>
<protein>
    <recommendedName>
        <fullName evidence="4">Orc1-like AAA ATPase domain-containing protein</fullName>
    </recommendedName>
</protein>
<keyword evidence="1" id="KW-0812">Transmembrane</keyword>
<dbReference type="SUPFAM" id="SSF52540">
    <property type="entry name" value="P-loop containing nucleoside triphosphate hydrolases"/>
    <property type="match status" value="1"/>
</dbReference>
<gene>
    <name evidence="2" type="ORF">D779_1748</name>
</gene>
<proteinExistence type="predicted"/>
<feature type="transmembrane region" description="Helical" evidence="1">
    <location>
        <begin position="235"/>
        <end position="256"/>
    </location>
</feature>
<keyword evidence="1" id="KW-1133">Transmembrane helix</keyword>
<evidence type="ECO:0000256" key="1">
    <source>
        <dbReference type="SAM" id="Phobius"/>
    </source>
</evidence>
<dbReference type="eggNOG" id="COG3267">
    <property type="taxonomic scope" value="Bacteria"/>
</dbReference>
<dbReference type="AlphaFoldDB" id="W9W2X9"/>
<evidence type="ECO:0000313" key="3">
    <source>
        <dbReference type="Proteomes" id="UP000019460"/>
    </source>
</evidence>
<dbReference type="InterPro" id="IPR027417">
    <property type="entry name" value="P-loop_NTPase"/>
</dbReference>
<sequence>MLKGSSVIVKGRAGIGKRTLLGKVREELATQRVCLAPSMSTVKQMAADLAEQVHEAIGLQVPERLIPPRFRAMAERTGAVPFRHIKRNLSREPVADQLALVMQSLKKRDDVILFVEALEVPPTQADFLAQIAEHCQLCAAMDSDNRRVRIQRLLWKFQATVEIKPLVSPVVREWVELWLERHPLAFESNRIRKAFIRGVARDSNGVPAAVQGILDFALTEHAVTRSTLREMEHDAAIYYLDMTPILVIVSVGFMALRYISRGMGMKEMMVMAGVGTSMFYLLLYFGRMMQKRR</sequence>